<keyword evidence="3" id="KW-1185">Reference proteome</keyword>
<comment type="caution">
    <text evidence="2">The sequence shown here is derived from an EMBL/GenBank/DDBJ whole genome shotgun (WGS) entry which is preliminary data.</text>
</comment>
<dbReference type="EMBL" id="RSCE01000012">
    <property type="protein sequence ID" value="RSH78581.1"/>
    <property type="molecule type" value="Genomic_DNA"/>
</dbReference>
<evidence type="ECO:0000313" key="3">
    <source>
        <dbReference type="Proteomes" id="UP000279236"/>
    </source>
</evidence>
<dbReference type="RefSeq" id="XP_028473728.1">
    <property type="nucleotide sequence ID" value="XM_028618050.1"/>
</dbReference>
<evidence type="ECO:0000256" key="1">
    <source>
        <dbReference type="SAM" id="MobiDB-lite"/>
    </source>
</evidence>
<sequence>MPHRHHAGPAVNHLGLKMKNAVSYYTRVHEGPLAKLMRQLIPWVNTAAELQASTAWSRKAATAEEQVKAFLLNPAMVDGQDSRLFTAIPQLEKLTGREISAGIIAAKAKYHSLEKQVTSGVRVETSGKEDDGRDNDLDELFTNLFNNTKDVTKFMDLDHSDDEDDEDDKNAVASDNHASTPFASTEGANDLCGDSPAGDTLYGADNILQESLLVQQRDEVLALEYLLDCKQTWEAFKMTVDACELEVELLKQVGDVDDEYDEDIAVIDPMALVDEVVGAMIKRTRK</sequence>
<gene>
    <name evidence="2" type="ORF">EHS24_002309</name>
</gene>
<name>A0A427XI72_9TREE</name>
<organism evidence="2 3">
    <name type="scientific">Apiotrichum porosum</name>
    <dbReference type="NCBI Taxonomy" id="105984"/>
    <lineage>
        <taxon>Eukaryota</taxon>
        <taxon>Fungi</taxon>
        <taxon>Dikarya</taxon>
        <taxon>Basidiomycota</taxon>
        <taxon>Agaricomycotina</taxon>
        <taxon>Tremellomycetes</taxon>
        <taxon>Trichosporonales</taxon>
        <taxon>Trichosporonaceae</taxon>
        <taxon>Apiotrichum</taxon>
    </lineage>
</organism>
<dbReference type="GeneID" id="39586852"/>
<feature type="region of interest" description="Disordered" evidence="1">
    <location>
        <begin position="157"/>
        <end position="190"/>
    </location>
</feature>
<reference evidence="2 3" key="1">
    <citation type="submission" date="2018-11" db="EMBL/GenBank/DDBJ databases">
        <title>Genome sequence of Apiotrichum porosum DSM 27194.</title>
        <authorList>
            <person name="Aliyu H."/>
            <person name="Gorte O."/>
            <person name="Ochsenreither K."/>
        </authorList>
    </citation>
    <scope>NUCLEOTIDE SEQUENCE [LARGE SCALE GENOMIC DNA]</scope>
    <source>
        <strain evidence="2 3">DSM 27194</strain>
    </source>
</reference>
<feature type="compositionally biased region" description="Acidic residues" evidence="1">
    <location>
        <begin position="159"/>
        <end position="168"/>
    </location>
</feature>
<dbReference type="Proteomes" id="UP000279236">
    <property type="component" value="Unassembled WGS sequence"/>
</dbReference>
<dbReference type="AlphaFoldDB" id="A0A427XI72"/>
<proteinExistence type="predicted"/>
<accession>A0A427XI72</accession>
<feature type="compositionally biased region" description="Polar residues" evidence="1">
    <location>
        <begin position="176"/>
        <end position="187"/>
    </location>
</feature>
<protein>
    <submittedName>
        <fullName evidence="2">Uncharacterized protein</fullName>
    </submittedName>
</protein>
<evidence type="ECO:0000313" key="2">
    <source>
        <dbReference type="EMBL" id="RSH78581.1"/>
    </source>
</evidence>